<dbReference type="Proteomes" id="UP001152798">
    <property type="component" value="Chromosome 7"/>
</dbReference>
<sequence>MYASPRSSECEIRSYVVIDDKACSVAEMRDRDMVLKTQP</sequence>
<dbReference type="AlphaFoldDB" id="A0A9P0HUN3"/>
<proteinExistence type="predicted"/>
<accession>A0A9P0HUN3</accession>
<protein>
    <submittedName>
        <fullName evidence="1">Uncharacterized protein</fullName>
    </submittedName>
</protein>
<gene>
    <name evidence="1" type="ORF">NEZAVI_LOCUS15358</name>
</gene>
<dbReference type="EMBL" id="OV725083">
    <property type="protein sequence ID" value="CAH1407692.1"/>
    <property type="molecule type" value="Genomic_DNA"/>
</dbReference>
<organism evidence="1 2">
    <name type="scientific">Nezara viridula</name>
    <name type="common">Southern green stink bug</name>
    <name type="synonym">Cimex viridulus</name>
    <dbReference type="NCBI Taxonomy" id="85310"/>
    <lineage>
        <taxon>Eukaryota</taxon>
        <taxon>Metazoa</taxon>
        <taxon>Ecdysozoa</taxon>
        <taxon>Arthropoda</taxon>
        <taxon>Hexapoda</taxon>
        <taxon>Insecta</taxon>
        <taxon>Pterygota</taxon>
        <taxon>Neoptera</taxon>
        <taxon>Paraneoptera</taxon>
        <taxon>Hemiptera</taxon>
        <taxon>Heteroptera</taxon>
        <taxon>Panheteroptera</taxon>
        <taxon>Pentatomomorpha</taxon>
        <taxon>Pentatomoidea</taxon>
        <taxon>Pentatomidae</taxon>
        <taxon>Pentatominae</taxon>
        <taxon>Nezara</taxon>
    </lineage>
</organism>
<reference evidence="1" key="1">
    <citation type="submission" date="2022-01" db="EMBL/GenBank/DDBJ databases">
        <authorList>
            <person name="King R."/>
        </authorList>
    </citation>
    <scope>NUCLEOTIDE SEQUENCE</scope>
</reference>
<evidence type="ECO:0000313" key="1">
    <source>
        <dbReference type="EMBL" id="CAH1407692.1"/>
    </source>
</evidence>
<evidence type="ECO:0000313" key="2">
    <source>
        <dbReference type="Proteomes" id="UP001152798"/>
    </source>
</evidence>
<keyword evidence="2" id="KW-1185">Reference proteome</keyword>
<name>A0A9P0HUN3_NEZVI</name>